<organism evidence="2 3">
    <name type="scientific">Tupaia chinensis</name>
    <name type="common">Chinese tree shrew</name>
    <name type="synonym">Tupaia belangeri chinensis</name>
    <dbReference type="NCBI Taxonomy" id="246437"/>
    <lineage>
        <taxon>Eukaryota</taxon>
        <taxon>Metazoa</taxon>
        <taxon>Chordata</taxon>
        <taxon>Craniata</taxon>
        <taxon>Vertebrata</taxon>
        <taxon>Euteleostomi</taxon>
        <taxon>Mammalia</taxon>
        <taxon>Eutheria</taxon>
        <taxon>Euarchontoglires</taxon>
        <taxon>Scandentia</taxon>
        <taxon>Tupaiidae</taxon>
        <taxon>Tupaia</taxon>
    </lineage>
</organism>
<reference evidence="3" key="2">
    <citation type="journal article" date="2013" name="Nat. Commun.">
        <title>Genome of the Chinese tree shrew.</title>
        <authorList>
            <person name="Fan Y."/>
            <person name="Huang Z.Y."/>
            <person name="Cao C.C."/>
            <person name="Chen C.S."/>
            <person name="Chen Y.X."/>
            <person name="Fan D.D."/>
            <person name="He J."/>
            <person name="Hou H.L."/>
            <person name="Hu L."/>
            <person name="Hu X.T."/>
            <person name="Jiang X.T."/>
            <person name="Lai R."/>
            <person name="Lang Y.S."/>
            <person name="Liang B."/>
            <person name="Liao S.G."/>
            <person name="Mu D."/>
            <person name="Ma Y.Y."/>
            <person name="Niu Y.Y."/>
            <person name="Sun X.Q."/>
            <person name="Xia J.Q."/>
            <person name="Xiao J."/>
            <person name="Xiong Z.Q."/>
            <person name="Xu L."/>
            <person name="Yang L."/>
            <person name="Zhang Y."/>
            <person name="Zhao W."/>
            <person name="Zhao X.D."/>
            <person name="Zheng Y.T."/>
            <person name="Zhou J.M."/>
            <person name="Zhu Y.B."/>
            <person name="Zhang G.J."/>
            <person name="Wang J."/>
            <person name="Yao Y.G."/>
        </authorList>
    </citation>
    <scope>NUCLEOTIDE SEQUENCE [LARGE SCALE GENOMIC DNA]</scope>
</reference>
<feature type="region of interest" description="Disordered" evidence="1">
    <location>
        <begin position="36"/>
        <end position="80"/>
    </location>
</feature>
<evidence type="ECO:0000313" key="3">
    <source>
        <dbReference type="Proteomes" id="UP000011518"/>
    </source>
</evidence>
<keyword evidence="3" id="KW-1185">Reference proteome</keyword>
<reference evidence="3" key="1">
    <citation type="submission" date="2012-07" db="EMBL/GenBank/DDBJ databases">
        <title>Genome of the Chinese tree shrew, a rising model animal genetically related to primates.</title>
        <authorList>
            <person name="Zhang G."/>
            <person name="Fan Y."/>
            <person name="Yao Y."/>
            <person name="Huang Z."/>
        </authorList>
    </citation>
    <scope>NUCLEOTIDE SEQUENCE [LARGE SCALE GENOMIC DNA]</scope>
</reference>
<accession>L9JEB3</accession>
<gene>
    <name evidence="2" type="ORF">TREES_T100019755</name>
</gene>
<dbReference type="EMBL" id="KB321029">
    <property type="protein sequence ID" value="ELW48698.1"/>
    <property type="molecule type" value="Genomic_DNA"/>
</dbReference>
<sequence length="211" mass="23369">MRVLVWVRVKACDMEQPQTPPASILAARAECGRREKKSQHFHPCPTLGPWTQGPVMSPGAEDSKAAEPAPLSWRGTGRRDTALAGTSCEHTLRNGFSTAVSLDHHGTLQSQFTDENTACRWQGWYPMDKPPQKRYYSGIMGAPAKRHTPAGAHSTAFQQNRVGRDFGVSLRQVINRRKREGPMSSPMPTKNGIIIPIYNAHEAPGECGIWR</sequence>
<proteinExistence type="predicted"/>
<evidence type="ECO:0000313" key="2">
    <source>
        <dbReference type="EMBL" id="ELW48698.1"/>
    </source>
</evidence>
<name>L9JEB3_TUPCH</name>
<evidence type="ECO:0000256" key="1">
    <source>
        <dbReference type="SAM" id="MobiDB-lite"/>
    </source>
</evidence>
<dbReference type="Proteomes" id="UP000011518">
    <property type="component" value="Unassembled WGS sequence"/>
</dbReference>
<dbReference type="InParanoid" id="L9JEB3"/>
<protein>
    <submittedName>
        <fullName evidence="2">Uncharacterized protein</fullName>
    </submittedName>
</protein>
<dbReference type="AlphaFoldDB" id="L9JEB3"/>